<proteinExistence type="predicted"/>
<dbReference type="AlphaFoldDB" id="A0A9K3NXU4"/>
<dbReference type="Proteomes" id="UP000215914">
    <property type="component" value="Unassembled WGS sequence"/>
</dbReference>
<dbReference type="EMBL" id="MNCJ02000318">
    <property type="protein sequence ID" value="KAF5815408.1"/>
    <property type="molecule type" value="Genomic_DNA"/>
</dbReference>
<accession>A0A9K3NXU4</accession>
<protein>
    <submittedName>
        <fullName evidence="1">Uncharacterized protein</fullName>
    </submittedName>
</protein>
<gene>
    <name evidence="1" type="ORF">HanXRQr2_Chr03g0122781</name>
</gene>
<organism evidence="1 2">
    <name type="scientific">Helianthus annuus</name>
    <name type="common">Common sunflower</name>
    <dbReference type="NCBI Taxonomy" id="4232"/>
    <lineage>
        <taxon>Eukaryota</taxon>
        <taxon>Viridiplantae</taxon>
        <taxon>Streptophyta</taxon>
        <taxon>Embryophyta</taxon>
        <taxon>Tracheophyta</taxon>
        <taxon>Spermatophyta</taxon>
        <taxon>Magnoliopsida</taxon>
        <taxon>eudicotyledons</taxon>
        <taxon>Gunneridae</taxon>
        <taxon>Pentapetalae</taxon>
        <taxon>asterids</taxon>
        <taxon>campanulids</taxon>
        <taxon>Asterales</taxon>
        <taxon>Asteraceae</taxon>
        <taxon>Asteroideae</taxon>
        <taxon>Heliantheae alliance</taxon>
        <taxon>Heliantheae</taxon>
        <taxon>Helianthus</taxon>
    </lineage>
</organism>
<dbReference type="Gramene" id="mRNA:HanXRQr2_Chr03g0122781">
    <property type="protein sequence ID" value="mRNA:HanXRQr2_Chr03g0122781"/>
    <property type="gene ID" value="HanXRQr2_Chr03g0122781"/>
</dbReference>
<reference evidence="1" key="1">
    <citation type="journal article" date="2017" name="Nature">
        <title>The sunflower genome provides insights into oil metabolism, flowering and Asterid evolution.</title>
        <authorList>
            <person name="Badouin H."/>
            <person name="Gouzy J."/>
            <person name="Grassa C.J."/>
            <person name="Murat F."/>
            <person name="Staton S.E."/>
            <person name="Cottret L."/>
            <person name="Lelandais-Briere C."/>
            <person name="Owens G.L."/>
            <person name="Carrere S."/>
            <person name="Mayjonade B."/>
            <person name="Legrand L."/>
            <person name="Gill N."/>
            <person name="Kane N.C."/>
            <person name="Bowers J.E."/>
            <person name="Hubner S."/>
            <person name="Bellec A."/>
            <person name="Berard A."/>
            <person name="Berges H."/>
            <person name="Blanchet N."/>
            <person name="Boniface M.C."/>
            <person name="Brunel D."/>
            <person name="Catrice O."/>
            <person name="Chaidir N."/>
            <person name="Claudel C."/>
            <person name="Donnadieu C."/>
            <person name="Faraut T."/>
            <person name="Fievet G."/>
            <person name="Helmstetter N."/>
            <person name="King M."/>
            <person name="Knapp S.J."/>
            <person name="Lai Z."/>
            <person name="Le Paslier M.C."/>
            <person name="Lippi Y."/>
            <person name="Lorenzon L."/>
            <person name="Mandel J.R."/>
            <person name="Marage G."/>
            <person name="Marchand G."/>
            <person name="Marquand E."/>
            <person name="Bret-Mestries E."/>
            <person name="Morien E."/>
            <person name="Nambeesan S."/>
            <person name="Nguyen T."/>
            <person name="Pegot-Espagnet P."/>
            <person name="Pouilly N."/>
            <person name="Raftis F."/>
            <person name="Sallet E."/>
            <person name="Schiex T."/>
            <person name="Thomas J."/>
            <person name="Vandecasteele C."/>
            <person name="Vares D."/>
            <person name="Vear F."/>
            <person name="Vautrin S."/>
            <person name="Crespi M."/>
            <person name="Mangin B."/>
            <person name="Burke J.M."/>
            <person name="Salse J."/>
            <person name="Munos S."/>
            <person name="Vincourt P."/>
            <person name="Rieseberg L.H."/>
            <person name="Langlade N.B."/>
        </authorList>
    </citation>
    <scope>NUCLEOTIDE SEQUENCE</scope>
    <source>
        <tissue evidence="1">Leaves</tissue>
    </source>
</reference>
<sequence>MKYDRFYGFTLLAVEFDCMGSDMGFCDLVSIVSIFKDIFRK</sequence>
<keyword evidence="2" id="KW-1185">Reference proteome</keyword>
<reference evidence="1" key="2">
    <citation type="submission" date="2020-06" db="EMBL/GenBank/DDBJ databases">
        <title>Helianthus annuus Genome sequencing and assembly Release 2.</title>
        <authorList>
            <person name="Gouzy J."/>
            <person name="Langlade N."/>
            <person name="Munos S."/>
        </authorList>
    </citation>
    <scope>NUCLEOTIDE SEQUENCE</scope>
    <source>
        <tissue evidence="1">Leaves</tissue>
    </source>
</reference>
<name>A0A9K3NXU4_HELAN</name>
<evidence type="ECO:0000313" key="1">
    <source>
        <dbReference type="EMBL" id="KAF5815408.1"/>
    </source>
</evidence>
<evidence type="ECO:0000313" key="2">
    <source>
        <dbReference type="Proteomes" id="UP000215914"/>
    </source>
</evidence>
<comment type="caution">
    <text evidence="1">The sequence shown here is derived from an EMBL/GenBank/DDBJ whole genome shotgun (WGS) entry which is preliminary data.</text>
</comment>